<name>A0A6B8RTR9_9BACL</name>
<evidence type="ECO:0000313" key="2">
    <source>
        <dbReference type="Proteomes" id="UP000426246"/>
    </source>
</evidence>
<gene>
    <name evidence="1" type="ORF">EHS13_28710</name>
</gene>
<dbReference type="Proteomes" id="UP000426246">
    <property type="component" value="Chromosome"/>
</dbReference>
<organism evidence="1 2">
    <name type="scientific">Paenibacillus psychroresistens</name>
    <dbReference type="NCBI Taxonomy" id="1778678"/>
    <lineage>
        <taxon>Bacteria</taxon>
        <taxon>Bacillati</taxon>
        <taxon>Bacillota</taxon>
        <taxon>Bacilli</taxon>
        <taxon>Bacillales</taxon>
        <taxon>Paenibacillaceae</taxon>
        <taxon>Paenibacillus</taxon>
    </lineage>
</organism>
<keyword evidence="2" id="KW-1185">Reference proteome</keyword>
<protein>
    <submittedName>
        <fullName evidence="1">Uncharacterized protein</fullName>
    </submittedName>
</protein>
<accession>A0A6B8RTR9</accession>
<evidence type="ECO:0000313" key="1">
    <source>
        <dbReference type="EMBL" id="QGQ98578.1"/>
    </source>
</evidence>
<proteinExistence type="predicted"/>
<dbReference type="EMBL" id="CP034235">
    <property type="protein sequence ID" value="QGQ98578.1"/>
    <property type="molecule type" value="Genomic_DNA"/>
</dbReference>
<reference evidence="2" key="1">
    <citation type="submission" date="2018-11" db="EMBL/GenBank/DDBJ databases">
        <title>Complete genome sequence of Paenibacillus sp. ML311-T8.</title>
        <authorList>
            <person name="Nam Y.-D."/>
            <person name="Kang J."/>
            <person name="Chung W.-H."/>
            <person name="Park Y.S."/>
        </authorList>
    </citation>
    <scope>NUCLEOTIDE SEQUENCE [LARGE SCALE GENOMIC DNA]</scope>
    <source>
        <strain evidence="2">ML311-T8</strain>
    </source>
</reference>
<dbReference type="RefSeq" id="WP_155703687.1">
    <property type="nucleotide sequence ID" value="NZ_CP034235.1"/>
</dbReference>
<sequence length="88" mass="9867">MMTERKTIQVKPDIHARLEKMFNNDIGACLGVRSTSDLIEYLCDFHDEHNSSESILAMEVVKLIRLRLATPSSAKLTESEISSVPSDC</sequence>
<dbReference type="KEGG" id="ppsc:EHS13_28710"/>
<dbReference type="AlphaFoldDB" id="A0A6B8RTR9"/>